<accession>A0A7U4DMT8</accession>
<evidence type="ECO:0000313" key="1">
    <source>
        <dbReference type="EMBL" id="ADW16357.1"/>
    </source>
</evidence>
<sequence>MNDQLPTLDDFARHSPIPRKVLLYLHRQHLIQDPPCREDLLGLRLLEQVWGNKEILRPQLNRMSLQTRQSFLRTVSLNSKWERYAYSRFYNSKPGVRLAVRLVVDEIQTTFRFQLTKAQLRRVLTIRNRAQVARHRDLVKENQEPCGLLQTAN</sequence>
<organism evidence="1 2">
    <name type="scientific">Desulfobulbus propionicus (strain ATCC 33891 / DSM 2032 / VKM B-1956 / 1pr3)</name>
    <dbReference type="NCBI Taxonomy" id="577650"/>
    <lineage>
        <taxon>Bacteria</taxon>
        <taxon>Pseudomonadati</taxon>
        <taxon>Thermodesulfobacteriota</taxon>
        <taxon>Desulfobulbia</taxon>
        <taxon>Desulfobulbales</taxon>
        <taxon>Desulfobulbaceae</taxon>
        <taxon>Desulfobulbus</taxon>
    </lineage>
</organism>
<evidence type="ECO:0000313" key="2">
    <source>
        <dbReference type="Proteomes" id="UP000006365"/>
    </source>
</evidence>
<dbReference type="KEGG" id="dpr:Despr_0168"/>
<dbReference type="Proteomes" id="UP000006365">
    <property type="component" value="Chromosome"/>
</dbReference>
<gene>
    <name evidence="1" type="ordered locus">Despr_0168</name>
</gene>
<keyword evidence="2" id="KW-1185">Reference proteome</keyword>
<proteinExistence type="predicted"/>
<protein>
    <submittedName>
        <fullName evidence="1">Cytoplasmic protein</fullName>
    </submittedName>
</protein>
<dbReference type="EMBL" id="CP002364">
    <property type="protein sequence ID" value="ADW16357.1"/>
    <property type="molecule type" value="Genomic_DNA"/>
</dbReference>
<dbReference type="RefSeq" id="WP_015722905.1">
    <property type="nucleotide sequence ID" value="NC_014972.1"/>
</dbReference>
<reference evidence="1 2" key="1">
    <citation type="journal article" date="2011" name="Stand. Genomic Sci.">
        <title>Complete genome sequence of Desulfobulbus propionicus type strain (1pr3).</title>
        <authorList>
            <person name="Pagani I."/>
            <person name="Lapidus A."/>
            <person name="Nolan M."/>
            <person name="Lucas S."/>
            <person name="Hammon N."/>
            <person name="Deshpande S."/>
            <person name="Cheng J.F."/>
            <person name="Chertkov O."/>
            <person name="Davenport K."/>
            <person name="Tapia R."/>
            <person name="Han C."/>
            <person name="Goodwin L."/>
            <person name="Pitluck S."/>
            <person name="Liolios K."/>
            <person name="Mavromatis K."/>
            <person name="Ivanova N."/>
            <person name="Mikhailova N."/>
            <person name="Pati A."/>
            <person name="Chen A."/>
            <person name="Palaniappan K."/>
            <person name="Land M."/>
            <person name="Hauser L."/>
            <person name="Chang Y.J."/>
            <person name="Jeffries C.D."/>
            <person name="Detter J.C."/>
            <person name="Brambilla E."/>
            <person name="Kannan K.P."/>
            <person name="Djao O.D."/>
            <person name="Rohde M."/>
            <person name="Pukall R."/>
            <person name="Spring S."/>
            <person name="Goker M."/>
            <person name="Sikorski J."/>
            <person name="Woyke T."/>
            <person name="Bristow J."/>
            <person name="Eisen J.A."/>
            <person name="Markowitz V."/>
            <person name="Hugenholtz P."/>
            <person name="Kyrpides N.C."/>
            <person name="Klenk H.P."/>
        </authorList>
    </citation>
    <scope>NUCLEOTIDE SEQUENCE [LARGE SCALE GENOMIC DNA]</scope>
    <source>
        <strain evidence="2">ATCC 33891 / DSM 2032 / 1pr3</strain>
    </source>
</reference>
<name>A0A7U4DMT8_DESPD</name>
<dbReference type="AlphaFoldDB" id="A0A7U4DMT8"/>